<keyword evidence="3" id="KW-1185">Reference proteome</keyword>
<dbReference type="EMBL" id="JARJJS010000004">
    <property type="protein sequence ID" value="MDF4026101.1"/>
    <property type="molecule type" value="Genomic_DNA"/>
</dbReference>
<dbReference type="Proteomes" id="UP001528850">
    <property type="component" value="Unassembled WGS sequence"/>
</dbReference>
<dbReference type="RefSeq" id="WP_320551578.1">
    <property type="nucleotide sequence ID" value="NZ_JAQLOK010000003.1"/>
</dbReference>
<protein>
    <submittedName>
        <fullName evidence="2">Uncharacterized protein</fullName>
    </submittedName>
</protein>
<organism evidence="2 3">
    <name type="scientific">Luteibacter sahnii</name>
    <dbReference type="NCBI Taxonomy" id="3021977"/>
    <lineage>
        <taxon>Bacteria</taxon>
        <taxon>Pseudomonadati</taxon>
        <taxon>Pseudomonadota</taxon>
        <taxon>Gammaproteobacteria</taxon>
        <taxon>Lysobacterales</taxon>
        <taxon>Rhodanobacteraceae</taxon>
        <taxon>Luteibacter</taxon>
    </lineage>
</organism>
<evidence type="ECO:0000313" key="3">
    <source>
        <dbReference type="Proteomes" id="UP001528850"/>
    </source>
</evidence>
<proteinExistence type="predicted"/>
<feature type="region of interest" description="Disordered" evidence="1">
    <location>
        <begin position="1"/>
        <end position="25"/>
    </location>
</feature>
<accession>A0ABT6BD77</accession>
<sequence length="207" mass="22936">METRDMTSLPALPLRVHPRSRPGIASRPRLDLKQKLLATNPAILDQLARPLGELGRTGIDFRFGAGDVQSIDPYASRAFGELVIVTGKHGAFVEPMDEEANEGPERYALIGKHRSENECLLLFRHAFGAVTCHFTVNSVGPDARIGFLRHTQFAEVRGFTVSTPSRMSRERAAFETVLRYRATELNELQGIVFRGGALGIERIILTP</sequence>
<evidence type="ECO:0000256" key="1">
    <source>
        <dbReference type="SAM" id="MobiDB-lite"/>
    </source>
</evidence>
<name>A0ABT6BD77_9GAMM</name>
<comment type="caution">
    <text evidence="2">The sequence shown here is derived from an EMBL/GenBank/DDBJ whole genome shotgun (WGS) entry which is preliminary data.</text>
</comment>
<reference evidence="2 3" key="1">
    <citation type="journal article" date="2024" name="Curr. Microbiol.">
        <title>Luteibacter sahnii sp. nov., A Novel Yellow-Colored Xanthomonadin Pigment Producing Probiotic Bacterium from Healthy Rice Seed Microbiome.</title>
        <authorList>
            <person name="Jaiswal G."/>
            <person name="Rana R."/>
            <person name="Nayak P.K."/>
            <person name="Chouhan R."/>
            <person name="Gandhi S.G."/>
            <person name="Patel H.K."/>
            <person name="Patil P.B."/>
        </authorList>
    </citation>
    <scope>NUCLEOTIDE SEQUENCE [LARGE SCALE GENOMIC DNA]</scope>
    <source>
        <strain evidence="2 3">PPL201</strain>
    </source>
</reference>
<evidence type="ECO:0000313" key="2">
    <source>
        <dbReference type="EMBL" id="MDF4026101.1"/>
    </source>
</evidence>
<gene>
    <name evidence="2" type="ORF">P3W24_14090</name>
</gene>